<evidence type="ECO:0000313" key="4">
    <source>
        <dbReference type="EMBL" id="CAB4895993.1"/>
    </source>
</evidence>
<name>A0A6J6SDB9_9ZZZZ</name>
<dbReference type="EMBL" id="CAFBOF010000046">
    <property type="protein sequence ID" value="CAB4986144.1"/>
    <property type="molecule type" value="Genomic_DNA"/>
</dbReference>
<dbReference type="PANTHER" id="PTHR43669:SF3">
    <property type="entry name" value="ALCOHOL DEHYDROGENASE, PUTATIVE (AFU_ORTHOLOGUE AFUA_3G03445)-RELATED"/>
    <property type="match status" value="1"/>
</dbReference>
<proteinExistence type="inferred from homology"/>
<dbReference type="CDD" id="cd05233">
    <property type="entry name" value="SDR_c"/>
    <property type="match status" value="1"/>
</dbReference>
<dbReference type="EMBL" id="CAFBPQ010000026">
    <property type="protein sequence ID" value="CAB5025218.1"/>
    <property type="molecule type" value="Genomic_DNA"/>
</dbReference>
<dbReference type="EMBL" id="CAEZYK010000099">
    <property type="protein sequence ID" value="CAB4732399.1"/>
    <property type="molecule type" value="Genomic_DNA"/>
</dbReference>
<dbReference type="PRINTS" id="PR00081">
    <property type="entry name" value="GDHRDH"/>
</dbReference>
<dbReference type="Gene3D" id="3.40.50.720">
    <property type="entry name" value="NAD(P)-binding Rossmann-like Domain"/>
    <property type="match status" value="1"/>
</dbReference>
<accession>A0A6J6SDB9</accession>
<dbReference type="SUPFAM" id="SSF51735">
    <property type="entry name" value="NAD(P)-binding Rossmann-fold domains"/>
    <property type="match status" value="1"/>
</dbReference>
<comment type="similarity">
    <text evidence="1">Belongs to the short-chain dehydrogenases/reductases (SDR) family.</text>
</comment>
<evidence type="ECO:0000313" key="3">
    <source>
        <dbReference type="EMBL" id="CAB4732399.1"/>
    </source>
</evidence>
<dbReference type="InterPro" id="IPR036291">
    <property type="entry name" value="NAD(P)-bd_dom_sf"/>
</dbReference>
<reference evidence="3" key="1">
    <citation type="submission" date="2020-05" db="EMBL/GenBank/DDBJ databases">
        <authorList>
            <person name="Chiriac C."/>
            <person name="Salcher M."/>
            <person name="Ghai R."/>
            <person name="Kavagutti S V."/>
        </authorList>
    </citation>
    <scope>NUCLEOTIDE SEQUENCE</scope>
</reference>
<evidence type="ECO:0000256" key="2">
    <source>
        <dbReference type="ARBA" id="ARBA00023002"/>
    </source>
</evidence>
<dbReference type="Pfam" id="PF00106">
    <property type="entry name" value="adh_short"/>
    <property type="match status" value="1"/>
</dbReference>
<sequence>MTGVLAGKRVLVIGASAGIGQAFAERAVREDAQVVLVARRADKLAETVSRAGGGTAIVGDVSAEGDPAKVVAQASEELGSLDLVYFAVGYATLGSLLDTTAKQWREVFETNVLGLHETLRAAVPVMAPNAIAAVISSEIVSHPRPGLATYSSSKAAVEDALRLWQIEHPEVRFSCLSVGATQPTEFGSNFDPEVLGEMMGKWTHRGLSQERFMDTQEVAHFCAAVYGAALSLPSLNIECLSLRSPSPVVGTTA</sequence>
<evidence type="ECO:0000313" key="6">
    <source>
        <dbReference type="EMBL" id="CAB5025218.1"/>
    </source>
</evidence>
<dbReference type="InterPro" id="IPR002347">
    <property type="entry name" value="SDR_fam"/>
</dbReference>
<evidence type="ECO:0000256" key="1">
    <source>
        <dbReference type="ARBA" id="ARBA00006484"/>
    </source>
</evidence>
<protein>
    <submittedName>
        <fullName evidence="3">Unannotated protein</fullName>
    </submittedName>
</protein>
<gene>
    <name evidence="3" type="ORF">UFOPK2683_01367</name>
    <name evidence="4" type="ORF">UFOPK3605_00199</name>
    <name evidence="5" type="ORF">UFOPK3897_01434</name>
    <name evidence="6" type="ORF">UFOPK4121_00910</name>
</gene>
<dbReference type="EMBL" id="CAFBMM010000003">
    <property type="protein sequence ID" value="CAB4895993.1"/>
    <property type="molecule type" value="Genomic_DNA"/>
</dbReference>
<dbReference type="PANTHER" id="PTHR43669">
    <property type="entry name" value="5-KETO-D-GLUCONATE 5-REDUCTASE"/>
    <property type="match status" value="1"/>
</dbReference>
<dbReference type="AlphaFoldDB" id="A0A6J6SDB9"/>
<dbReference type="GO" id="GO:0016491">
    <property type="term" value="F:oxidoreductase activity"/>
    <property type="evidence" value="ECO:0007669"/>
    <property type="project" value="UniProtKB-KW"/>
</dbReference>
<keyword evidence="2" id="KW-0560">Oxidoreductase</keyword>
<organism evidence="3">
    <name type="scientific">freshwater metagenome</name>
    <dbReference type="NCBI Taxonomy" id="449393"/>
    <lineage>
        <taxon>unclassified sequences</taxon>
        <taxon>metagenomes</taxon>
        <taxon>ecological metagenomes</taxon>
    </lineage>
</organism>
<evidence type="ECO:0000313" key="5">
    <source>
        <dbReference type="EMBL" id="CAB4986144.1"/>
    </source>
</evidence>